<evidence type="ECO:0000313" key="1">
    <source>
        <dbReference type="EMBL" id="KAK1492779.1"/>
    </source>
</evidence>
<name>A0ABQ9R2L8_9PEZI</name>
<dbReference type="Proteomes" id="UP001227543">
    <property type="component" value="Unassembled WGS sequence"/>
</dbReference>
<comment type="caution">
    <text evidence="1">The sequence shown here is derived from an EMBL/GenBank/DDBJ whole genome shotgun (WGS) entry which is preliminary data.</text>
</comment>
<organism evidence="1 2">
    <name type="scientific">Colletotrichum tamarilloi</name>
    <dbReference type="NCBI Taxonomy" id="1209934"/>
    <lineage>
        <taxon>Eukaryota</taxon>
        <taxon>Fungi</taxon>
        <taxon>Dikarya</taxon>
        <taxon>Ascomycota</taxon>
        <taxon>Pezizomycotina</taxon>
        <taxon>Sordariomycetes</taxon>
        <taxon>Hypocreomycetidae</taxon>
        <taxon>Glomerellales</taxon>
        <taxon>Glomerellaceae</taxon>
        <taxon>Colletotrichum</taxon>
        <taxon>Colletotrichum acutatum species complex</taxon>
    </lineage>
</organism>
<gene>
    <name evidence="1" type="ORF">CTAM01_09730</name>
</gene>
<reference evidence="1 2" key="1">
    <citation type="submission" date="2016-10" db="EMBL/GenBank/DDBJ databases">
        <title>The genome sequence of Colletotrichum fioriniae PJ7.</title>
        <authorList>
            <person name="Baroncelli R."/>
        </authorList>
    </citation>
    <scope>NUCLEOTIDE SEQUENCE [LARGE SCALE GENOMIC DNA]</scope>
    <source>
        <strain evidence="1 2">Tom-12</strain>
    </source>
</reference>
<evidence type="ECO:0000313" key="2">
    <source>
        <dbReference type="Proteomes" id="UP001227543"/>
    </source>
</evidence>
<dbReference type="EMBL" id="MLFU01000040">
    <property type="protein sequence ID" value="KAK1492779.1"/>
    <property type="molecule type" value="Genomic_DNA"/>
</dbReference>
<sequence>MMYVWCVVAAGNLRGKYCSWSCILGRNR</sequence>
<proteinExistence type="predicted"/>
<keyword evidence="2" id="KW-1185">Reference proteome</keyword>
<accession>A0ABQ9R2L8</accession>
<protein>
    <submittedName>
        <fullName evidence="1">Uncharacterized protein</fullName>
    </submittedName>
</protein>